<dbReference type="CDD" id="cd03228">
    <property type="entry name" value="ABCC_MRP_Like"/>
    <property type="match status" value="1"/>
</dbReference>
<dbReference type="Gene3D" id="1.20.1560.10">
    <property type="entry name" value="ABC transporter type 1, transmembrane domain"/>
    <property type="match status" value="1"/>
</dbReference>
<evidence type="ECO:0000256" key="1">
    <source>
        <dbReference type="ARBA" id="ARBA00004651"/>
    </source>
</evidence>
<dbReference type="Pfam" id="PF00005">
    <property type="entry name" value="ABC_tran"/>
    <property type="match status" value="1"/>
</dbReference>
<evidence type="ECO:0000259" key="9">
    <source>
        <dbReference type="PROSITE" id="PS50929"/>
    </source>
</evidence>
<dbReference type="InterPro" id="IPR036640">
    <property type="entry name" value="ABC1_TM_sf"/>
</dbReference>
<dbReference type="RefSeq" id="WP_214169660.1">
    <property type="nucleotide sequence ID" value="NZ_JAHCVJ010000001.1"/>
</dbReference>
<feature type="transmembrane region" description="Helical" evidence="7">
    <location>
        <begin position="164"/>
        <end position="181"/>
    </location>
</feature>
<organism evidence="10 11">
    <name type="scientific">Geoanaerobacter pelophilus</name>
    <dbReference type="NCBI Taxonomy" id="60036"/>
    <lineage>
        <taxon>Bacteria</taxon>
        <taxon>Pseudomonadati</taxon>
        <taxon>Thermodesulfobacteriota</taxon>
        <taxon>Desulfuromonadia</taxon>
        <taxon>Geobacterales</taxon>
        <taxon>Geobacteraceae</taxon>
        <taxon>Geoanaerobacter</taxon>
    </lineage>
</organism>
<keyword evidence="3" id="KW-0547">Nucleotide-binding</keyword>
<evidence type="ECO:0000256" key="2">
    <source>
        <dbReference type="ARBA" id="ARBA00022692"/>
    </source>
</evidence>
<dbReference type="Pfam" id="PF00664">
    <property type="entry name" value="ABC_membrane"/>
    <property type="match status" value="1"/>
</dbReference>
<dbReference type="SUPFAM" id="SSF52540">
    <property type="entry name" value="P-loop containing nucleoside triphosphate hydrolases"/>
    <property type="match status" value="1"/>
</dbReference>
<dbReference type="SUPFAM" id="SSF90123">
    <property type="entry name" value="ABC transporter transmembrane region"/>
    <property type="match status" value="1"/>
</dbReference>
<evidence type="ECO:0000259" key="8">
    <source>
        <dbReference type="PROSITE" id="PS50893"/>
    </source>
</evidence>
<dbReference type="PROSITE" id="PS50893">
    <property type="entry name" value="ABC_TRANSPORTER_2"/>
    <property type="match status" value="1"/>
</dbReference>
<keyword evidence="4" id="KW-0067">ATP-binding</keyword>
<evidence type="ECO:0000313" key="11">
    <source>
        <dbReference type="Proteomes" id="UP000811899"/>
    </source>
</evidence>
<dbReference type="GO" id="GO:0015421">
    <property type="term" value="F:ABC-type oligopeptide transporter activity"/>
    <property type="evidence" value="ECO:0007669"/>
    <property type="project" value="TreeGrafter"/>
</dbReference>
<feature type="transmembrane region" description="Helical" evidence="7">
    <location>
        <begin position="133"/>
        <end position="158"/>
    </location>
</feature>
<dbReference type="InterPro" id="IPR011527">
    <property type="entry name" value="ABC1_TM_dom"/>
</dbReference>
<protein>
    <submittedName>
        <fullName evidence="10">Thiol reductant ABC exporter subunit CydC</fullName>
    </submittedName>
</protein>
<dbReference type="InterPro" id="IPR003593">
    <property type="entry name" value="AAA+_ATPase"/>
</dbReference>
<dbReference type="GO" id="GO:0045454">
    <property type="term" value="P:cell redox homeostasis"/>
    <property type="evidence" value="ECO:0007669"/>
    <property type="project" value="InterPro"/>
</dbReference>
<dbReference type="PANTHER" id="PTHR43394">
    <property type="entry name" value="ATP-DEPENDENT PERMEASE MDL1, MITOCHONDRIAL"/>
    <property type="match status" value="1"/>
</dbReference>
<dbReference type="SMART" id="SM00382">
    <property type="entry name" value="AAA"/>
    <property type="match status" value="1"/>
</dbReference>
<dbReference type="InterPro" id="IPR003439">
    <property type="entry name" value="ABC_transporter-like_ATP-bd"/>
</dbReference>
<feature type="transmembrane region" description="Helical" evidence="7">
    <location>
        <begin position="16"/>
        <end position="44"/>
    </location>
</feature>
<dbReference type="GO" id="GO:0016887">
    <property type="term" value="F:ATP hydrolysis activity"/>
    <property type="evidence" value="ECO:0007669"/>
    <property type="project" value="InterPro"/>
</dbReference>
<dbReference type="Gene3D" id="3.40.50.300">
    <property type="entry name" value="P-loop containing nucleotide triphosphate hydrolases"/>
    <property type="match status" value="1"/>
</dbReference>
<evidence type="ECO:0000256" key="5">
    <source>
        <dbReference type="ARBA" id="ARBA00022989"/>
    </source>
</evidence>
<dbReference type="InterPro" id="IPR014223">
    <property type="entry name" value="ABC_CydC/D"/>
</dbReference>
<dbReference type="PROSITE" id="PS00211">
    <property type="entry name" value="ABC_TRANSPORTER_1"/>
    <property type="match status" value="1"/>
</dbReference>
<dbReference type="InterPro" id="IPR017871">
    <property type="entry name" value="ABC_transporter-like_CS"/>
</dbReference>
<keyword evidence="5 7" id="KW-1133">Transmembrane helix</keyword>
<keyword evidence="11" id="KW-1185">Reference proteome</keyword>
<dbReference type="InterPro" id="IPR027417">
    <property type="entry name" value="P-loop_NTPase"/>
</dbReference>
<feature type="transmembrane region" description="Helical" evidence="7">
    <location>
        <begin position="280"/>
        <end position="304"/>
    </location>
</feature>
<dbReference type="PANTHER" id="PTHR43394:SF1">
    <property type="entry name" value="ATP-BINDING CASSETTE SUB-FAMILY B MEMBER 10, MITOCHONDRIAL"/>
    <property type="match status" value="1"/>
</dbReference>
<dbReference type="AlphaFoldDB" id="A0AAW4KY81"/>
<feature type="domain" description="ABC transmembrane type-1" evidence="9">
    <location>
        <begin position="20"/>
        <end position="306"/>
    </location>
</feature>
<proteinExistence type="predicted"/>
<evidence type="ECO:0000256" key="4">
    <source>
        <dbReference type="ARBA" id="ARBA00022840"/>
    </source>
</evidence>
<evidence type="ECO:0000313" key="10">
    <source>
        <dbReference type="EMBL" id="MBT0662867.1"/>
    </source>
</evidence>
<dbReference type="Proteomes" id="UP000811899">
    <property type="component" value="Unassembled WGS sequence"/>
</dbReference>
<accession>A0AAW4KY81</accession>
<evidence type="ECO:0000256" key="6">
    <source>
        <dbReference type="ARBA" id="ARBA00023136"/>
    </source>
</evidence>
<comment type="subcellular location">
    <subcellularLocation>
        <location evidence="1">Cell membrane</location>
        <topology evidence="1">Multi-pass membrane protein</topology>
    </subcellularLocation>
</comment>
<dbReference type="GO" id="GO:0005524">
    <property type="term" value="F:ATP binding"/>
    <property type="evidence" value="ECO:0007669"/>
    <property type="project" value="UniProtKB-KW"/>
</dbReference>
<dbReference type="InterPro" id="IPR039421">
    <property type="entry name" value="Type_1_exporter"/>
</dbReference>
<keyword evidence="6 7" id="KW-0472">Membrane</keyword>
<dbReference type="EMBL" id="JAHCVJ010000001">
    <property type="protein sequence ID" value="MBT0662867.1"/>
    <property type="molecule type" value="Genomic_DNA"/>
</dbReference>
<reference evidence="10 11" key="1">
    <citation type="submission" date="2021-05" db="EMBL/GenBank/DDBJ databases">
        <title>The draft genome of Geobacter pelophilus DSM 12255.</title>
        <authorList>
            <person name="Xu Z."/>
            <person name="Masuda Y."/>
            <person name="Itoh H."/>
            <person name="Senoo K."/>
        </authorList>
    </citation>
    <scope>NUCLEOTIDE SEQUENCE [LARGE SCALE GENOMIC DNA]</scope>
    <source>
        <strain evidence="10 11">DSM 12255</strain>
    </source>
</reference>
<dbReference type="GO" id="GO:0034775">
    <property type="term" value="P:glutathione transmembrane transport"/>
    <property type="evidence" value="ECO:0007669"/>
    <property type="project" value="InterPro"/>
</dbReference>
<comment type="caution">
    <text evidence="10">The sequence shown here is derived from an EMBL/GenBank/DDBJ whole genome shotgun (WGS) entry which is preliminary data.</text>
</comment>
<dbReference type="GO" id="GO:0005886">
    <property type="term" value="C:plasma membrane"/>
    <property type="evidence" value="ECO:0007669"/>
    <property type="project" value="UniProtKB-SubCell"/>
</dbReference>
<feature type="transmembrane region" description="Helical" evidence="7">
    <location>
        <begin position="56"/>
        <end position="75"/>
    </location>
</feature>
<feature type="domain" description="ABC transporter" evidence="8">
    <location>
        <begin position="338"/>
        <end position="541"/>
    </location>
</feature>
<sequence length="544" mass="56819">MKDLATLFQAMASRQWSWLVAGIVAGILVIAANVTLMAVSGWFIASMAVAGVTKVAFNYAVPAAAIRGLALIRTLGRYAERLVTHEAAFRMLADLRSWMFERLIPLAPAGLEGYAGGDLSGRLRADVDNMESLYLRIVAPIATGFAVILLAPCALALFSPAAGLALFAALFAAGVVLPLATRKMAAAPGERSVQLAGELRTVVTEGLQGAEELLLLGASAEQAHRVELLYAGIVKEQRRLGSINGIVIATVTATGGIALAALLAIGATELSPSGITGPELVMMLLYAAASFEGVAPLAAALQAVPASAATAGRLNELATAPHPVPESAANCVPEGHEIVFRDVCFSYGAGAEVLNNFSLTIRDGSRVALTGRSGRGKSSIVELLLRFRPYRGSITIGGAELRDIDSRAVASLITAVPQRPHLFNSSIRDNILLGAPDADSNRIREALGDSGLAGWVDGLPDGLDTAVGVAGSAVSGGEAKRIALARSLLHDSPIFLLDEPTEGLDGETERMVVERLQRRLAGKTVLLISHRPACLALAERVIRI</sequence>
<evidence type="ECO:0000256" key="3">
    <source>
        <dbReference type="ARBA" id="ARBA00022741"/>
    </source>
</evidence>
<keyword evidence="2 7" id="KW-0812">Transmembrane</keyword>
<dbReference type="PROSITE" id="PS50929">
    <property type="entry name" value="ABC_TM1F"/>
    <property type="match status" value="1"/>
</dbReference>
<name>A0AAW4KY81_9BACT</name>
<gene>
    <name evidence="10" type="primary">cydC</name>
    <name evidence="10" type="ORF">KI809_01010</name>
</gene>
<dbReference type="NCBIfam" id="TIGR02868">
    <property type="entry name" value="CydC"/>
    <property type="match status" value="1"/>
</dbReference>
<feature type="transmembrane region" description="Helical" evidence="7">
    <location>
        <begin position="245"/>
        <end position="268"/>
    </location>
</feature>
<evidence type="ECO:0000256" key="7">
    <source>
        <dbReference type="SAM" id="Phobius"/>
    </source>
</evidence>